<accession>A0A418SSU5</accession>
<organism evidence="1 2">
    <name type="scientific">Paracoccus onubensis</name>
    <dbReference type="NCBI Taxonomy" id="1675788"/>
    <lineage>
        <taxon>Bacteria</taxon>
        <taxon>Pseudomonadati</taxon>
        <taxon>Pseudomonadota</taxon>
        <taxon>Alphaproteobacteria</taxon>
        <taxon>Rhodobacterales</taxon>
        <taxon>Paracoccaceae</taxon>
        <taxon>Paracoccus</taxon>
    </lineage>
</organism>
<comment type="caution">
    <text evidence="1">The sequence shown here is derived from an EMBL/GenBank/DDBJ whole genome shotgun (WGS) entry which is preliminary data.</text>
</comment>
<sequence>MFSLGLDSSRGVNMVTYTVFNIASCPGEDVLGGLTLLGAIGRLMRLSGCNWWCSRDNGGVMRMEIFPEAAVVGDALSSKNPDDDAARDEIFGRIANGRVVLPSTYVIVPDTQFQRGPYLRRTEAAA</sequence>
<dbReference type="EMBL" id="QZCG01000009">
    <property type="protein sequence ID" value="RJE84043.1"/>
    <property type="molecule type" value="Genomic_DNA"/>
</dbReference>
<protein>
    <submittedName>
        <fullName evidence="1">Uncharacterized protein</fullName>
    </submittedName>
</protein>
<evidence type="ECO:0000313" key="1">
    <source>
        <dbReference type="EMBL" id="RJE84043.1"/>
    </source>
</evidence>
<name>A0A418SSU5_9RHOB</name>
<evidence type="ECO:0000313" key="2">
    <source>
        <dbReference type="Proteomes" id="UP000284202"/>
    </source>
</evidence>
<proteinExistence type="predicted"/>
<gene>
    <name evidence="1" type="ORF">D3P04_13600</name>
</gene>
<reference evidence="2" key="1">
    <citation type="submission" date="2018-09" db="EMBL/GenBank/DDBJ databases">
        <title>Acidovorax cavernicola nov. sp. isolated from Gruta de las Maravillas (Aracena, Spain).</title>
        <authorList>
            <person name="Jurado V."/>
            <person name="Gutierrez-Patricio S."/>
            <person name="Gonzalez-Pimentel J.L."/>
            <person name="Miller A.Z."/>
            <person name="Laiz L."/>
            <person name="Saiz-Jimenez C."/>
        </authorList>
    </citation>
    <scope>NUCLEOTIDE SEQUENCE [LARGE SCALE GENOMIC DNA]</scope>
    <source>
        <strain evidence="2">1011MAR3C25</strain>
    </source>
</reference>
<dbReference type="AlphaFoldDB" id="A0A418SSU5"/>
<keyword evidence="2" id="KW-1185">Reference proteome</keyword>
<dbReference type="Proteomes" id="UP000284202">
    <property type="component" value="Unassembled WGS sequence"/>
</dbReference>